<sequence length="390" mass="41184">MMGREAEEPTEGTEAEGQEPWRPVWEDAAAEAMAMAPPSWLAPSRRWPEPDWRALTAPLAAAEDALSRLDAGAEAASPALREGLVARMAFAEAAGWLASAADRAWIHPRDLALAEAGLLGDFIAAALGGHARTALPATAGASGPGHAGALLAAEADRLPDGAVLAQGLALARTLRRLARLTQRDPLTDPAALLQPLAMEAGPLRLRPERLAAWRGAALDPAQPPLLAAAMAAAAWMTANAIEDEQPMPVQALLLAAAVARRRGRLRAIPLPFWAMTGPGRAAALPLRDPAVWPAVFLDRVALAARQGLAELARLREAEAAARQSVGMGRRGHLAAAAELVLRRPVVTARGLARQLGITPQAALRLLKRLEAARVIRESTGRRSFRAYGIF</sequence>
<reference evidence="4" key="1">
    <citation type="submission" date="2018-06" db="EMBL/GenBank/DDBJ databases">
        <authorList>
            <person name="Khan S.A."/>
        </authorList>
    </citation>
    <scope>NUCLEOTIDE SEQUENCE [LARGE SCALE GENOMIC DNA]</scope>
    <source>
        <strain evidence="4">DB-1506</strain>
    </source>
</reference>
<dbReference type="Pfam" id="PF11972">
    <property type="entry name" value="HTH_13"/>
    <property type="match status" value="1"/>
</dbReference>
<feature type="compositionally biased region" description="Acidic residues" evidence="1">
    <location>
        <begin position="8"/>
        <end position="17"/>
    </location>
</feature>
<evidence type="ECO:0000259" key="2">
    <source>
        <dbReference type="Pfam" id="PF11972"/>
    </source>
</evidence>
<keyword evidence="4" id="KW-1185">Reference proteome</keyword>
<dbReference type="SUPFAM" id="SSF46785">
    <property type="entry name" value="Winged helix' DNA-binding domain"/>
    <property type="match status" value="1"/>
</dbReference>
<gene>
    <name evidence="3" type="ORF">DOO78_25465</name>
</gene>
<proteinExistence type="predicted"/>
<name>A0A327LWU1_9PROT</name>
<evidence type="ECO:0000313" key="3">
    <source>
        <dbReference type="EMBL" id="RAI54664.1"/>
    </source>
</evidence>
<dbReference type="AlphaFoldDB" id="A0A327LWU1"/>
<dbReference type="RefSeq" id="WP_111472704.1">
    <property type="nucleotide sequence ID" value="NZ_QLIX01000042.1"/>
</dbReference>
<dbReference type="EMBL" id="QLIX01000042">
    <property type="protein sequence ID" value="RAI54664.1"/>
    <property type="molecule type" value="Genomic_DNA"/>
</dbReference>
<organism evidence="3 4">
    <name type="scientific">Roseicella frigidaeris</name>
    <dbReference type="NCBI Taxonomy" id="2230885"/>
    <lineage>
        <taxon>Bacteria</taxon>
        <taxon>Pseudomonadati</taxon>
        <taxon>Pseudomonadota</taxon>
        <taxon>Alphaproteobacteria</taxon>
        <taxon>Acetobacterales</taxon>
        <taxon>Roseomonadaceae</taxon>
        <taxon>Roseicella</taxon>
    </lineage>
</organism>
<comment type="caution">
    <text evidence="3">The sequence shown here is derived from an EMBL/GenBank/DDBJ whole genome shotgun (WGS) entry which is preliminary data.</text>
</comment>
<dbReference type="OrthoDB" id="7283639at2"/>
<dbReference type="InterPro" id="IPR036390">
    <property type="entry name" value="WH_DNA-bd_sf"/>
</dbReference>
<feature type="domain" description="HTH DNA binding" evidence="2">
    <location>
        <begin position="337"/>
        <end position="389"/>
    </location>
</feature>
<accession>A0A327LWU1</accession>
<protein>
    <recommendedName>
        <fullName evidence="2">HTH DNA binding domain-containing protein</fullName>
    </recommendedName>
</protein>
<dbReference type="Proteomes" id="UP000249065">
    <property type="component" value="Unassembled WGS sequence"/>
</dbReference>
<dbReference type="InterPro" id="IPR021068">
    <property type="entry name" value="HTH_DNA-bd"/>
</dbReference>
<evidence type="ECO:0000313" key="4">
    <source>
        <dbReference type="Proteomes" id="UP000249065"/>
    </source>
</evidence>
<evidence type="ECO:0000256" key="1">
    <source>
        <dbReference type="SAM" id="MobiDB-lite"/>
    </source>
</evidence>
<feature type="region of interest" description="Disordered" evidence="1">
    <location>
        <begin position="1"/>
        <end position="29"/>
    </location>
</feature>